<dbReference type="Pfam" id="PF04851">
    <property type="entry name" value="ResIII"/>
    <property type="match status" value="1"/>
</dbReference>
<organism evidence="3 4">
    <name type="scientific">Funneliformis geosporum</name>
    <dbReference type="NCBI Taxonomy" id="1117311"/>
    <lineage>
        <taxon>Eukaryota</taxon>
        <taxon>Fungi</taxon>
        <taxon>Fungi incertae sedis</taxon>
        <taxon>Mucoromycota</taxon>
        <taxon>Glomeromycotina</taxon>
        <taxon>Glomeromycetes</taxon>
        <taxon>Glomerales</taxon>
        <taxon>Glomeraceae</taxon>
        <taxon>Funneliformis</taxon>
    </lineage>
</organism>
<dbReference type="GO" id="GO:0004386">
    <property type="term" value="F:helicase activity"/>
    <property type="evidence" value="ECO:0007669"/>
    <property type="project" value="UniProtKB-KW"/>
</dbReference>
<evidence type="ECO:0000313" key="3">
    <source>
        <dbReference type="EMBL" id="CAI2172889.1"/>
    </source>
</evidence>
<protein>
    <submittedName>
        <fullName evidence="3">12067_t:CDS:1</fullName>
    </submittedName>
</protein>
<dbReference type="AlphaFoldDB" id="A0A9W4WMF8"/>
<sequence length="639" mass="73322">MLELFEFQEKAALKIVEKYERYLRCQIVIKKGNEETPVPFIQILDALTGSGKTVILAKTIGEISKLSQENPIVLWLSKASVVVEQSFNNLTSGGKYHHLLGKCQVIMLAEYHESLLFENEPLVLFATVGTFNQKDKEAGNRQIYQWHNLSDQQTNLLLELKPEVFLMASATMKFPHKLAEQFTELKKESKWQDHDFFTQVPTTEVVEAGLVKKVIQLASYENPREETISSLVEDLRVIENQLQNNLPNQKPKAIYVCLEKCQVKPENIAVYCDLKFSRDFPKPPEFNLFAGSGEKKYQEFISDDPLVYCAYIDRLLNSSLAVKQIIGRVLRQPKPTITHQLPELLNTAHFYIQVEKQSTFQGVIEEINHELEKNGRGIEIKPTTSVDKPEIVKVEDIYQLPKIICNADKINTRGDSYRTITKKYIDEQGNFQETVHEKTGDTDKITVRAVFYREIIRKLPQIRGIVLLDEPKFDALVGFKSNVYGQIIKKVDEIIKVYLDNSQLEASETELYTVPDLLLYNPTNSINFNNSIHPKYSQLNKLEEKFACELDKFGYKWCRNPSRTGYSIPLVTLGSTRNFYPDFLVFLKNKIIAVDTSGEHLIKDKVDRKLLNISPKLLVCFVSSGKWDEKSVEKTDESG</sequence>
<keyword evidence="1" id="KW-0547">Nucleotide-binding</keyword>
<dbReference type="GO" id="GO:0005524">
    <property type="term" value="F:ATP binding"/>
    <property type="evidence" value="ECO:0007669"/>
    <property type="project" value="InterPro"/>
</dbReference>
<evidence type="ECO:0000256" key="1">
    <source>
        <dbReference type="ARBA" id="ARBA00022806"/>
    </source>
</evidence>
<name>A0A9W4WMF8_9GLOM</name>
<dbReference type="GO" id="GO:0016787">
    <property type="term" value="F:hydrolase activity"/>
    <property type="evidence" value="ECO:0007669"/>
    <property type="project" value="InterPro"/>
</dbReference>
<dbReference type="Gene3D" id="3.40.50.300">
    <property type="entry name" value="P-loop containing nucleotide triphosphate hydrolases"/>
    <property type="match status" value="1"/>
</dbReference>
<evidence type="ECO:0000313" key="4">
    <source>
        <dbReference type="Proteomes" id="UP001153678"/>
    </source>
</evidence>
<dbReference type="InterPro" id="IPR027417">
    <property type="entry name" value="P-loop_NTPase"/>
</dbReference>
<dbReference type="Proteomes" id="UP001153678">
    <property type="component" value="Unassembled WGS sequence"/>
</dbReference>
<keyword evidence="4" id="KW-1185">Reference proteome</keyword>
<keyword evidence="1" id="KW-0347">Helicase</keyword>
<keyword evidence="1" id="KW-0067">ATP-binding</keyword>
<dbReference type="InterPro" id="IPR006935">
    <property type="entry name" value="Helicase/UvrB_N"/>
</dbReference>
<evidence type="ECO:0000259" key="2">
    <source>
        <dbReference type="Pfam" id="PF04851"/>
    </source>
</evidence>
<reference evidence="3" key="1">
    <citation type="submission" date="2022-08" db="EMBL/GenBank/DDBJ databases">
        <authorList>
            <person name="Kallberg Y."/>
            <person name="Tangrot J."/>
            <person name="Rosling A."/>
        </authorList>
    </citation>
    <scope>NUCLEOTIDE SEQUENCE</scope>
    <source>
        <strain evidence="3">Wild A</strain>
    </source>
</reference>
<dbReference type="SUPFAM" id="SSF52540">
    <property type="entry name" value="P-loop containing nucleoside triphosphate hydrolases"/>
    <property type="match status" value="1"/>
</dbReference>
<dbReference type="OrthoDB" id="2440785at2759"/>
<keyword evidence="1" id="KW-0378">Hydrolase</keyword>
<comment type="caution">
    <text evidence="3">The sequence shown here is derived from an EMBL/GenBank/DDBJ whole genome shotgun (WGS) entry which is preliminary data.</text>
</comment>
<feature type="domain" description="Helicase/UvrB N-terminal" evidence="2">
    <location>
        <begin position="2"/>
        <end position="141"/>
    </location>
</feature>
<accession>A0A9W4WMF8</accession>
<gene>
    <name evidence="3" type="ORF">FWILDA_LOCUS5808</name>
</gene>
<dbReference type="GO" id="GO:0003677">
    <property type="term" value="F:DNA binding"/>
    <property type="evidence" value="ECO:0007669"/>
    <property type="project" value="InterPro"/>
</dbReference>
<proteinExistence type="predicted"/>
<dbReference type="EMBL" id="CAMKVN010000992">
    <property type="protein sequence ID" value="CAI2172889.1"/>
    <property type="molecule type" value="Genomic_DNA"/>
</dbReference>